<organism evidence="10 11">
    <name type="scientific">Prosthecobacter vanneervenii</name>
    <dbReference type="NCBI Taxonomy" id="48466"/>
    <lineage>
        <taxon>Bacteria</taxon>
        <taxon>Pseudomonadati</taxon>
        <taxon>Verrucomicrobiota</taxon>
        <taxon>Verrucomicrobiia</taxon>
        <taxon>Verrucomicrobiales</taxon>
        <taxon>Verrucomicrobiaceae</taxon>
        <taxon>Prosthecobacter</taxon>
    </lineage>
</organism>
<dbReference type="EMBL" id="JACHIG010000004">
    <property type="protein sequence ID" value="MBB5032736.1"/>
    <property type="molecule type" value="Genomic_DNA"/>
</dbReference>
<dbReference type="PANTHER" id="PTHR21057">
    <property type="entry name" value="PHOSPHO-2-DEHYDRO-3-DEOXYHEPTONATE ALDOLASE"/>
    <property type="match status" value="1"/>
</dbReference>
<evidence type="ECO:0000256" key="8">
    <source>
        <dbReference type="ARBA" id="ARBA00049112"/>
    </source>
</evidence>
<dbReference type="UniPathway" id="UPA00030"/>
<comment type="caution">
    <text evidence="10">The sequence shown here is derived from an EMBL/GenBank/DDBJ whole genome shotgun (WGS) entry which is preliminary data.</text>
</comment>
<name>A0A7W8DKD0_9BACT</name>
<evidence type="ECO:0000256" key="6">
    <source>
        <dbReference type="ARBA" id="ARBA00022490"/>
    </source>
</evidence>
<dbReference type="NCBIfam" id="NF003543">
    <property type="entry name" value="PRK05198.1"/>
    <property type="match status" value="1"/>
</dbReference>
<dbReference type="EC" id="2.5.1.55" evidence="5"/>
<feature type="domain" description="DAHP synthetase I/KDSA" evidence="9">
    <location>
        <begin position="18"/>
        <end position="269"/>
    </location>
</feature>
<evidence type="ECO:0000313" key="10">
    <source>
        <dbReference type="EMBL" id="MBB5032736.1"/>
    </source>
</evidence>
<dbReference type="InterPro" id="IPR013785">
    <property type="entry name" value="Aldolase_TIM"/>
</dbReference>
<keyword evidence="7 10" id="KW-0808">Transferase</keyword>
<evidence type="ECO:0000259" key="9">
    <source>
        <dbReference type="Pfam" id="PF00793"/>
    </source>
</evidence>
<comment type="similarity">
    <text evidence="4">Belongs to the KdsA family.</text>
</comment>
<comment type="catalytic activity">
    <reaction evidence="8">
        <text>D-arabinose 5-phosphate + phosphoenolpyruvate + H2O = 3-deoxy-alpha-D-manno-2-octulosonate-8-phosphate + phosphate</text>
        <dbReference type="Rhea" id="RHEA:14053"/>
        <dbReference type="ChEBI" id="CHEBI:15377"/>
        <dbReference type="ChEBI" id="CHEBI:43474"/>
        <dbReference type="ChEBI" id="CHEBI:57693"/>
        <dbReference type="ChEBI" id="CHEBI:58702"/>
        <dbReference type="ChEBI" id="CHEBI:85985"/>
        <dbReference type="EC" id="2.5.1.55"/>
    </reaction>
</comment>
<dbReference type="NCBIfam" id="TIGR01362">
    <property type="entry name" value="KDO8P_synth"/>
    <property type="match status" value="1"/>
</dbReference>
<sequence>MGLFSLPVVKIGSVSMDGTEPVFILGPCVIESEDFIWGVAEKLGAMAQQHGWRWVFKASYDKANRSAISSYRGLGCEAGCKLLAQIGAKLGVPVTTDVHTVEEAKQAAEHIDLLQIPAFLCRQTDLIVAAGETGRTVNVKKGQFMAPWDVKNIADKLVASGCQNFMFTERGTTFGYNNLVADMRSLYWMRELGYRAVMDATHSVQRPGGLGTATGGDGKLAPVLARAAVATGCDGVFMETHPDPAKAFSDGPNQIPLSQIAEVVETLRKIHGLVRDIS</sequence>
<evidence type="ECO:0000256" key="5">
    <source>
        <dbReference type="ARBA" id="ARBA00012693"/>
    </source>
</evidence>
<dbReference type="RefSeq" id="WP_184339648.1">
    <property type="nucleotide sequence ID" value="NZ_JACHIG010000004.1"/>
</dbReference>
<gene>
    <name evidence="10" type="ORF">HNQ65_002318</name>
</gene>
<dbReference type="SUPFAM" id="SSF51569">
    <property type="entry name" value="Aldolase"/>
    <property type="match status" value="1"/>
</dbReference>
<dbReference type="GO" id="GO:0008676">
    <property type="term" value="F:3-deoxy-8-phosphooctulonate synthase activity"/>
    <property type="evidence" value="ECO:0007669"/>
    <property type="project" value="UniProtKB-EC"/>
</dbReference>
<accession>A0A7W8DKD0</accession>
<evidence type="ECO:0000256" key="3">
    <source>
        <dbReference type="ARBA" id="ARBA00004845"/>
    </source>
</evidence>
<dbReference type="InterPro" id="IPR006218">
    <property type="entry name" value="DAHP1/KDSA"/>
</dbReference>
<evidence type="ECO:0000256" key="4">
    <source>
        <dbReference type="ARBA" id="ARBA00010499"/>
    </source>
</evidence>
<proteinExistence type="inferred from homology"/>
<protein>
    <recommendedName>
        <fullName evidence="5">3-deoxy-8-phosphooctulonate synthase</fullName>
        <ecNumber evidence="5">2.5.1.55</ecNumber>
    </recommendedName>
</protein>
<comment type="pathway">
    <text evidence="2">Bacterial outer membrane biogenesis; lipopolysaccharide biosynthesis.</text>
</comment>
<evidence type="ECO:0000256" key="2">
    <source>
        <dbReference type="ARBA" id="ARBA00004756"/>
    </source>
</evidence>
<comment type="subcellular location">
    <subcellularLocation>
        <location evidence="1">Cytoplasm</location>
    </subcellularLocation>
</comment>
<dbReference type="UniPathway" id="UPA00357">
    <property type="reaction ID" value="UER00474"/>
</dbReference>
<evidence type="ECO:0000256" key="1">
    <source>
        <dbReference type="ARBA" id="ARBA00004496"/>
    </source>
</evidence>
<keyword evidence="6" id="KW-0963">Cytoplasm</keyword>
<evidence type="ECO:0000256" key="7">
    <source>
        <dbReference type="ARBA" id="ARBA00022679"/>
    </source>
</evidence>
<dbReference type="InterPro" id="IPR006269">
    <property type="entry name" value="KDO8P_synthase"/>
</dbReference>
<comment type="pathway">
    <text evidence="3">Carbohydrate biosynthesis; 3-deoxy-D-manno-octulosonate biosynthesis; 3-deoxy-D-manno-octulosonate from D-ribulose 5-phosphate: step 2/3.</text>
</comment>
<dbReference type="Pfam" id="PF00793">
    <property type="entry name" value="DAHP_synth_1"/>
    <property type="match status" value="1"/>
</dbReference>
<dbReference type="GO" id="GO:0005737">
    <property type="term" value="C:cytoplasm"/>
    <property type="evidence" value="ECO:0007669"/>
    <property type="project" value="UniProtKB-SubCell"/>
</dbReference>
<dbReference type="Proteomes" id="UP000590740">
    <property type="component" value="Unassembled WGS sequence"/>
</dbReference>
<keyword evidence="11" id="KW-1185">Reference proteome</keyword>
<dbReference type="GO" id="GO:0009103">
    <property type="term" value="P:lipopolysaccharide biosynthetic process"/>
    <property type="evidence" value="ECO:0007669"/>
    <property type="project" value="UniProtKB-UniPathway"/>
</dbReference>
<evidence type="ECO:0000313" key="11">
    <source>
        <dbReference type="Proteomes" id="UP000590740"/>
    </source>
</evidence>
<dbReference type="AlphaFoldDB" id="A0A7W8DKD0"/>
<dbReference type="Gene3D" id="3.20.20.70">
    <property type="entry name" value="Aldolase class I"/>
    <property type="match status" value="1"/>
</dbReference>
<reference evidence="10 11" key="1">
    <citation type="submission" date="2020-08" db="EMBL/GenBank/DDBJ databases">
        <title>Genomic Encyclopedia of Type Strains, Phase IV (KMG-IV): sequencing the most valuable type-strain genomes for metagenomic binning, comparative biology and taxonomic classification.</title>
        <authorList>
            <person name="Goeker M."/>
        </authorList>
    </citation>
    <scope>NUCLEOTIDE SEQUENCE [LARGE SCALE GENOMIC DNA]</scope>
    <source>
        <strain evidence="10 11">DSM 12252</strain>
    </source>
</reference>